<accession>A0A5B7KC23</accession>
<evidence type="ECO:0000313" key="9">
    <source>
        <dbReference type="EMBL" id="MPD04274.1"/>
    </source>
</evidence>
<dbReference type="Pfam" id="PF00209">
    <property type="entry name" value="SNF"/>
    <property type="match status" value="1"/>
</dbReference>
<keyword evidence="7 8" id="KW-0472">Membrane</keyword>
<dbReference type="GO" id="GO:0005886">
    <property type="term" value="C:plasma membrane"/>
    <property type="evidence" value="ECO:0007669"/>
    <property type="project" value="TreeGrafter"/>
</dbReference>
<dbReference type="GO" id="GO:0015293">
    <property type="term" value="F:symporter activity"/>
    <property type="evidence" value="ECO:0007669"/>
    <property type="project" value="UniProtKB-KW"/>
</dbReference>
<evidence type="ECO:0000256" key="7">
    <source>
        <dbReference type="ARBA" id="ARBA00023136"/>
    </source>
</evidence>
<dbReference type="GO" id="GO:0035725">
    <property type="term" value="P:sodium ion transmembrane transport"/>
    <property type="evidence" value="ECO:0007669"/>
    <property type="project" value="TreeGrafter"/>
</dbReference>
<evidence type="ECO:0000256" key="8">
    <source>
        <dbReference type="SAM" id="Phobius"/>
    </source>
</evidence>
<dbReference type="SUPFAM" id="SSF161070">
    <property type="entry name" value="SNF-like"/>
    <property type="match status" value="1"/>
</dbReference>
<feature type="transmembrane region" description="Helical" evidence="8">
    <location>
        <begin position="59"/>
        <end position="81"/>
    </location>
</feature>
<evidence type="ECO:0000313" key="10">
    <source>
        <dbReference type="Proteomes" id="UP000324222"/>
    </source>
</evidence>
<evidence type="ECO:0000256" key="5">
    <source>
        <dbReference type="ARBA" id="ARBA00022847"/>
    </source>
</evidence>
<comment type="subcellular location">
    <subcellularLocation>
        <location evidence="1">Membrane</location>
        <topology evidence="1">Multi-pass membrane protein</topology>
    </subcellularLocation>
</comment>
<keyword evidence="5" id="KW-0769">Symport</keyword>
<keyword evidence="6 8" id="KW-1133">Transmembrane helix</keyword>
<sequence length="162" mass="18606">MRNIKEEMGIYMPAPLYVYWTATWLFITPVALVLIFFLSCYYFVPAYFGKYVYPANIQALGWFICFSSVVFIPMGALYVLLKGGKEYKDLIRSSPDFCPGHVRKLREKEAAATKGQPDGVFRYTYDNEGFQEPTAKVRFRLMADNRKDRCGVIADCRIAGVM</sequence>
<dbReference type="PROSITE" id="PS50267">
    <property type="entry name" value="NA_NEUROTRAN_SYMP_3"/>
    <property type="match status" value="1"/>
</dbReference>
<keyword evidence="3" id="KW-0813">Transport</keyword>
<evidence type="ECO:0000256" key="6">
    <source>
        <dbReference type="ARBA" id="ARBA00022989"/>
    </source>
</evidence>
<comment type="similarity">
    <text evidence="2">Belongs to the sodium:neurotransmitter symporter (SNF) (TC 2.A.22) family.</text>
</comment>
<dbReference type="PANTHER" id="PTHR11616:SF265">
    <property type="entry name" value="TRANSPORTER"/>
    <property type="match status" value="1"/>
</dbReference>
<keyword evidence="4 8" id="KW-0812">Transmembrane</keyword>
<evidence type="ECO:0000256" key="3">
    <source>
        <dbReference type="ARBA" id="ARBA00022448"/>
    </source>
</evidence>
<dbReference type="InterPro" id="IPR000175">
    <property type="entry name" value="Na/ntran_symport"/>
</dbReference>
<gene>
    <name evidence="9" type="primary">Slc6a1</name>
    <name evidence="9" type="ORF">E2C01_099953</name>
</gene>
<dbReference type="EMBL" id="VSRR010140253">
    <property type="protein sequence ID" value="MPD04274.1"/>
    <property type="molecule type" value="Genomic_DNA"/>
</dbReference>
<protein>
    <submittedName>
        <fullName evidence="9">Sodium-and chloride-dependent GABA transporter 1</fullName>
    </submittedName>
</protein>
<keyword evidence="10" id="KW-1185">Reference proteome</keyword>
<dbReference type="PANTHER" id="PTHR11616">
    <property type="entry name" value="SODIUM/CHLORIDE DEPENDENT TRANSPORTER"/>
    <property type="match status" value="1"/>
</dbReference>
<comment type="caution">
    <text evidence="9">The sequence shown here is derived from an EMBL/GenBank/DDBJ whole genome shotgun (WGS) entry which is preliminary data.</text>
</comment>
<dbReference type="InterPro" id="IPR037272">
    <property type="entry name" value="SNS_sf"/>
</dbReference>
<dbReference type="Proteomes" id="UP000324222">
    <property type="component" value="Unassembled WGS sequence"/>
</dbReference>
<dbReference type="OrthoDB" id="6354857at2759"/>
<evidence type="ECO:0000256" key="4">
    <source>
        <dbReference type="ARBA" id="ARBA00022692"/>
    </source>
</evidence>
<organism evidence="9 10">
    <name type="scientific">Portunus trituberculatus</name>
    <name type="common">Swimming crab</name>
    <name type="synonym">Neptunus trituberculatus</name>
    <dbReference type="NCBI Taxonomy" id="210409"/>
    <lineage>
        <taxon>Eukaryota</taxon>
        <taxon>Metazoa</taxon>
        <taxon>Ecdysozoa</taxon>
        <taxon>Arthropoda</taxon>
        <taxon>Crustacea</taxon>
        <taxon>Multicrustacea</taxon>
        <taxon>Malacostraca</taxon>
        <taxon>Eumalacostraca</taxon>
        <taxon>Eucarida</taxon>
        <taxon>Decapoda</taxon>
        <taxon>Pleocyemata</taxon>
        <taxon>Brachyura</taxon>
        <taxon>Eubrachyura</taxon>
        <taxon>Portunoidea</taxon>
        <taxon>Portunidae</taxon>
        <taxon>Portuninae</taxon>
        <taxon>Portunus</taxon>
    </lineage>
</organism>
<proteinExistence type="inferred from homology"/>
<evidence type="ECO:0000256" key="1">
    <source>
        <dbReference type="ARBA" id="ARBA00004141"/>
    </source>
</evidence>
<evidence type="ECO:0000256" key="2">
    <source>
        <dbReference type="ARBA" id="ARBA00006459"/>
    </source>
</evidence>
<dbReference type="AlphaFoldDB" id="A0A5B7KC23"/>
<feature type="transmembrane region" description="Helical" evidence="8">
    <location>
        <begin position="21"/>
        <end position="44"/>
    </location>
</feature>
<reference evidence="9 10" key="1">
    <citation type="submission" date="2019-05" db="EMBL/GenBank/DDBJ databases">
        <title>Another draft genome of Portunus trituberculatus and its Hox gene families provides insights of decapod evolution.</title>
        <authorList>
            <person name="Jeong J.-H."/>
            <person name="Song I."/>
            <person name="Kim S."/>
            <person name="Choi T."/>
            <person name="Kim D."/>
            <person name="Ryu S."/>
            <person name="Kim W."/>
        </authorList>
    </citation>
    <scope>NUCLEOTIDE SEQUENCE [LARGE SCALE GENOMIC DNA]</scope>
    <source>
        <tissue evidence="9">Muscle</tissue>
    </source>
</reference>
<dbReference type="GO" id="GO:0006865">
    <property type="term" value="P:amino acid transport"/>
    <property type="evidence" value="ECO:0007669"/>
    <property type="project" value="TreeGrafter"/>
</dbReference>
<name>A0A5B7KC23_PORTR</name>